<dbReference type="NCBIfam" id="NF001419">
    <property type="entry name" value="PRK00293.1"/>
    <property type="match status" value="1"/>
</dbReference>
<evidence type="ECO:0000256" key="2">
    <source>
        <dbReference type="ARBA" id="ARBA00022475"/>
    </source>
</evidence>
<evidence type="ECO:0000256" key="6">
    <source>
        <dbReference type="ARBA" id="ARBA00023136"/>
    </source>
</evidence>
<feature type="transmembrane region" description="Helical" evidence="7">
    <location>
        <begin position="319"/>
        <end position="349"/>
    </location>
</feature>
<organism evidence="9 10">
    <name type="scientific">Acinetobacter sedimenti</name>
    <dbReference type="NCBI Taxonomy" id="2919922"/>
    <lineage>
        <taxon>Bacteria</taxon>
        <taxon>Pseudomonadati</taxon>
        <taxon>Pseudomonadota</taxon>
        <taxon>Gammaproteobacteria</taxon>
        <taxon>Moraxellales</taxon>
        <taxon>Moraxellaceae</taxon>
        <taxon>Acinetobacter</taxon>
    </lineage>
</organism>
<feature type="domain" description="Thioredoxin" evidence="8">
    <location>
        <begin position="459"/>
        <end position="595"/>
    </location>
</feature>
<dbReference type="Pfam" id="PF13899">
    <property type="entry name" value="Thioredoxin_7"/>
    <property type="match status" value="1"/>
</dbReference>
<dbReference type="InterPro" id="IPR028250">
    <property type="entry name" value="DsbDN"/>
</dbReference>
<dbReference type="Gene3D" id="3.40.30.10">
    <property type="entry name" value="Glutaredoxin"/>
    <property type="match status" value="1"/>
</dbReference>
<dbReference type="GO" id="GO:0005886">
    <property type="term" value="C:plasma membrane"/>
    <property type="evidence" value="ECO:0007669"/>
    <property type="project" value="UniProtKB-SubCell"/>
</dbReference>
<keyword evidence="10" id="KW-1185">Reference proteome</keyword>
<dbReference type="Gene3D" id="2.60.40.1250">
    <property type="entry name" value="Thiol:disulfide interchange protein DsbD, N-terminal domain"/>
    <property type="match status" value="1"/>
</dbReference>
<feature type="transmembrane region" description="Helical" evidence="7">
    <location>
        <begin position="235"/>
        <end position="257"/>
    </location>
</feature>
<dbReference type="EC" id="1.8.1.8" evidence="9"/>
<keyword evidence="4" id="KW-0201">Cytochrome c-type biogenesis</keyword>
<accession>A0A9X2B5M9</accession>
<feature type="transmembrane region" description="Helical" evidence="7">
    <location>
        <begin position="420"/>
        <end position="438"/>
    </location>
</feature>
<feature type="transmembrane region" description="Helical" evidence="7">
    <location>
        <begin position="355"/>
        <end position="376"/>
    </location>
</feature>
<dbReference type="InterPro" id="IPR013766">
    <property type="entry name" value="Thioredoxin_domain"/>
</dbReference>
<evidence type="ECO:0000313" key="10">
    <source>
        <dbReference type="Proteomes" id="UP001139701"/>
    </source>
</evidence>
<evidence type="ECO:0000256" key="1">
    <source>
        <dbReference type="ARBA" id="ARBA00004651"/>
    </source>
</evidence>
<keyword evidence="5 7" id="KW-1133">Transmembrane helix</keyword>
<dbReference type="PANTHER" id="PTHR32234">
    <property type="entry name" value="THIOL:DISULFIDE INTERCHANGE PROTEIN DSBD"/>
    <property type="match status" value="1"/>
</dbReference>
<feature type="transmembrane region" description="Helical" evidence="7">
    <location>
        <begin position="199"/>
        <end position="223"/>
    </location>
</feature>
<evidence type="ECO:0000256" key="3">
    <source>
        <dbReference type="ARBA" id="ARBA00022692"/>
    </source>
</evidence>
<keyword evidence="6 7" id="KW-0472">Membrane</keyword>
<evidence type="ECO:0000259" key="8">
    <source>
        <dbReference type="PROSITE" id="PS51352"/>
    </source>
</evidence>
<keyword evidence="2" id="KW-1003">Cell membrane</keyword>
<feature type="transmembrane region" description="Helical" evidence="7">
    <location>
        <begin position="397"/>
        <end position="414"/>
    </location>
</feature>
<dbReference type="SUPFAM" id="SSF52833">
    <property type="entry name" value="Thioredoxin-like"/>
    <property type="match status" value="1"/>
</dbReference>
<dbReference type="InterPro" id="IPR036929">
    <property type="entry name" value="DsbDN_sf"/>
</dbReference>
<dbReference type="PANTHER" id="PTHR32234:SF0">
    <property type="entry name" value="THIOL:DISULFIDE INTERCHANGE PROTEIN DSBD"/>
    <property type="match status" value="1"/>
</dbReference>
<evidence type="ECO:0000256" key="5">
    <source>
        <dbReference type="ARBA" id="ARBA00022989"/>
    </source>
</evidence>
<dbReference type="PROSITE" id="PS51352">
    <property type="entry name" value="THIOREDOXIN_2"/>
    <property type="match status" value="1"/>
</dbReference>
<proteinExistence type="predicted"/>
<dbReference type="GO" id="GO:0047134">
    <property type="term" value="F:protein-disulfide reductase [NAD(P)H] activity"/>
    <property type="evidence" value="ECO:0007669"/>
    <property type="project" value="UniProtKB-EC"/>
</dbReference>
<feature type="transmembrane region" description="Helical" evidence="7">
    <location>
        <begin position="277"/>
        <end position="298"/>
    </location>
</feature>
<dbReference type="Pfam" id="PF02683">
    <property type="entry name" value="DsbD_TM"/>
    <property type="match status" value="1"/>
</dbReference>
<dbReference type="SUPFAM" id="SSF74863">
    <property type="entry name" value="Thiol:disulfide interchange protein DsbD, N-terminal domain (DsbD-alpha)"/>
    <property type="match status" value="1"/>
</dbReference>
<protein>
    <submittedName>
        <fullName evidence="9">Protein-disulfide reductase DsbD</fullName>
        <ecNumber evidence="9">1.8.1.8</ecNumber>
    </submittedName>
</protein>
<evidence type="ECO:0000256" key="7">
    <source>
        <dbReference type="SAM" id="Phobius"/>
    </source>
</evidence>
<name>A0A9X2B5M9_9GAMM</name>
<dbReference type="RefSeq" id="WP_241570453.1">
    <property type="nucleotide sequence ID" value="NZ_JAKUML010000003.1"/>
</dbReference>
<dbReference type="CDD" id="cd02953">
    <property type="entry name" value="DsbDgamma"/>
    <property type="match status" value="1"/>
</dbReference>
<gene>
    <name evidence="9" type="primary">dsbD</name>
    <name evidence="9" type="ORF">MKI79_02290</name>
</gene>
<sequence length="597" mass="66638">MSLFVTTHSFAEEKFLPAEQAFPLQVRSISESEIQLQWTISPKYYLYQHQFAVDIKKQKNAQVEKVKVDLPPAEDKHDEYYGDTKVYHDAVSFKIQAEPNSTYHVRFQGCAEAGLCYPISQSTFQTDAMGLVSLDQEKPSAQQPSLFEQSNQGGLLSTVTQNDSSQDASKSDLVNDESANIQTVAEDEQWTARLHDQNVFWSILIFLGLGCLLAFTPCSLPMLPILSSLLIREHVGVRAGAISIVFVLAMASVYALLGVLAASAGSNLQRWLQQPAVLIAFATVFVIFALNLFGVFELKLPQKWSNHLDQLQGRQKGGTLLGAALMGVLSALLVGPCMTAPLAGTLLYISQSQNLIIGAVLLFSLGVGMGIPLIILSLIGQKAMPKPGQWMHRIRHVFAWVMLGLALYFVRPLLSAELFYILMLILTLLVSAYLLYLIWESKAKIRLLFIATLIAVLGFGVWQAQTLYRLYTTAEMNWQVVKNKTQFEQALEDAKATGQPIIVDLYADWCIACQPIERNIWTNPDVQQSLKNVQKIKLDLSEFDASHQVILNEWQMLGPPTVLFISSNGQELRPQRLTGSFNQQELLQRLQSDQIVQ</sequence>
<dbReference type="GO" id="GO:0017004">
    <property type="term" value="P:cytochrome complex assembly"/>
    <property type="evidence" value="ECO:0007669"/>
    <property type="project" value="UniProtKB-KW"/>
</dbReference>
<dbReference type="EMBL" id="JAKUML010000003">
    <property type="protein sequence ID" value="MCJ8145748.1"/>
    <property type="molecule type" value="Genomic_DNA"/>
</dbReference>
<comment type="caution">
    <text evidence="9">The sequence shown here is derived from an EMBL/GenBank/DDBJ whole genome shotgun (WGS) entry which is preliminary data.</text>
</comment>
<comment type="subcellular location">
    <subcellularLocation>
        <location evidence="1">Cell membrane</location>
        <topology evidence="1">Multi-pass membrane protein</topology>
    </subcellularLocation>
</comment>
<dbReference type="InterPro" id="IPR003834">
    <property type="entry name" value="Cyt_c_assmbl_TM_dom"/>
</dbReference>
<dbReference type="InterPro" id="IPR036249">
    <property type="entry name" value="Thioredoxin-like_sf"/>
</dbReference>
<dbReference type="InterPro" id="IPR035671">
    <property type="entry name" value="DsbD_gamma"/>
</dbReference>
<keyword evidence="9" id="KW-0560">Oxidoreductase</keyword>
<keyword evidence="3 7" id="KW-0812">Transmembrane</keyword>
<feature type="transmembrane region" description="Helical" evidence="7">
    <location>
        <begin position="445"/>
        <end position="462"/>
    </location>
</feature>
<dbReference type="Proteomes" id="UP001139701">
    <property type="component" value="Unassembled WGS sequence"/>
</dbReference>
<reference evidence="9" key="1">
    <citation type="submission" date="2022-02" db="EMBL/GenBank/DDBJ databases">
        <title>Acinetobacter A3.8 sp. nov., isolated from Sediment (Zhairuo Island).</title>
        <authorList>
            <person name="Zheng K."/>
        </authorList>
    </citation>
    <scope>NUCLEOTIDE SEQUENCE</scope>
    <source>
        <strain evidence="9">A3.8</strain>
    </source>
</reference>
<dbReference type="Pfam" id="PF11412">
    <property type="entry name" value="DsbD_N"/>
    <property type="match status" value="1"/>
</dbReference>
<evidence type="ECO:0000256" key="4">
    <source>
        <dbReference type="ARBA" id="ARBA00022748"/>
    </source>
</evidence>
<dbReference type="AlphaFoldDB" id="A0A9X2B5M9"/>
<dbReference type="GO" id="GO:0045454">
    <property type="term" value="P:cell redox homeostasis"/>
    <property type="evidence" value="ECO:0007669"/>
    <property type="project" value="TreeGrafter"/>
</dbReference>
<evidence type="ECO:0000313" key="9">
    <source>
        <dbReference type="EMBL" id="MCJ8145748.1"/>
    </source>
</evidence>